<dbReference type="RefSeq" id="WP_175480490.1">
    <property type="nucleotide sequence ID" value="NZ_FOGL01000017.1"/>
</dbReference>
<dbReference type="NCBIfam" id="TIGR01509">
    <property type="entry name" value="HAD-SF-IA-v3"/>
    <property type="match status" value="1"/>
</dbReference>
<evidence type="ECO:0000313" key="1">
    <source>
        <dbReference type="EMBL" id="SES08551.1"/>
    </source>
</evidence>
<dbReference type="PANTHER" id="PTHR18901:SF38">
    <property type="entry name" value="PSEUDOURIDINE-5'-PHOSPHATASE"/>
    <property type="match status" value="1"/>
</dbReference>
<dbReference type="SFLD" id="SFLDS00003">
    <property type="entry name" value="Haloacid_Dehalogenase"/>
    <property type="match status" value="1"/>
</dbReference>
<dbReference type="PANTHER" id="PTHR18901">
    <property type="entry name" value="2-DEOXYGLUCOSE-6-PHOSPHATE PHOSPHATASE 2"/>
    <property type="match status" value="1"/>
</dbReference>
<reference evidence="1 2" key="1">
    <citation type="submission" date="2016-10" db="EMBL/GenBank/DDBJ databases">
        <authorList>
            <person name="de Groot N.N."/>
        </authorList>
    </citation>
    <scope>NUCLEOTIDE SEQUENCE [LARGE SCALE GENOMIC DNA]</scope>
    <source>
        <strain evidence="1 2">CGMCC 1.7727</strain>
    </source>
</reference>
<proteinExistence type="predicted"/>
<dbReference type="EMBL" id="FOGL01000017">
    <property type="protein sequence ID" value="SES08551.1"/>
    <property type="molecule type" value="Genomic_DNA"/>
</dbReference>
<dbReference type="Proteomes" id="UP000199687">
    <property type="component" value="Unassembled WGS sequence"/>
</dbReference>
<accession>A0A1H9UH06</accession>
<dbReference type="SUPFAM" id="SSF56784">
    <property type="entry name" value="HAD-like"/>
    <property type="match status" value="1"/>
</dbReference>
<evidence type="ECO:0000313" key="2">
    <source>
        <dbReference type="Proteomes" id="UP000199687"/>
    </source>
</evidence>
<name>A0A1H9UH06_9BACI</name>
<protein>
    <submittedName>
        <fullName evidence="1">Haloacid dehalogenase superfamily, subfamily IA, variant 3 with third motif having DD or ED</fullName>
    </submittedName>
</protein>
<dbReference type="InterPro" id="IPR023214">
    <property type="entry name" value="HAD_sf"/>
</dbReference>
<dbReference type="InterPro" id="IPR023198">
    <property type="entry name" value="PGP-like_dom2"/>
</dbReference>
<organism evidence="1 2">
    <name type="scientific">Gracilibacillus ureilyticus</name>
    <dbReference type="NCBI Taxonomy" id="531814"/>
    <lineage>
        <taxon>Bacteria</taxon>
        <taxon>Bacillati</taxon>
        <taxon>Bacillota</taxon>
        <taxon>Bacilli</taxon>
        <taxon>Bacillales</taxon>
        <taxon>Bacillaceae</taxon>
        <taxon>Gracilibacillus</taxon>
    </lineage>
</organism>
<dbReference type="Pfam" id="PF13419">
    <property type="entry name" value="HAD_2"/>
    <property type="match status" value="1"/>
</dbReference>
<dbReference type="STRING" id="531814.SAMN04487944_11794"/>
<dbReference type="Gene3D" id="1.10.150.240">
    <property type="entry name" value="Putative phosphatase, domain 2"/>
    <property type="match status" value="1"/>
</dbReference>
<gene>
    <name evidence="1" type="ORF">SAMN04487944_11794</name>
</gene>
<dbReference type="AlphaFoldDB" id="A0A1H9UH06"/>
<dbReference type="SFLD" id="SFLDG01129">
    <property type="entry name" value="C1.5:_HAD__Beta-PGM__Phosphata"/>
    <property type="match status" value="1"/>
</dbReference>
<dbReference type="InterPro" id="IPR041492">
    <property type="entry name" value="HAD_2"/>
</dbReference>
<sequence>MVKAIIFDFDGLIFDTETFELESFQQLYQKYNIEFPIESWLKGIGSSLAFDPYEQLLHCIPNIDRDTVRQERRKVYKELIADQLPRDGVVDYLKRAKQLGIMTAIASSSRRSWVDEHLDKLNLTDYFDVIFTADDAEEVKPAPDLYLKVLNHFHITPEDAIVFEDSPNGSLAAINAGISCVIVPNKTTAELAFDKRVALRMKSKNEKSLDEVLHEIGIFHGET</sequence>
<dbReference type="InterPro" id="IPR036412">
    <property type="entry name" value="HAD-like_sf"/>
</dbReference>
<dbReference type="InterPro" id="IPR006439">
    <property type="entry name" value="HAD-SF_hydro_IA"/>
</dbReference>
<dbReference type="Gene3D" id="3.40.50.1000">
    <property type="entry name" value="HAD superfamily/HAD-like"/>
    <property type="match status" value="1"/>
</dbReference>
<dbReference type="PRINTS" id="PR00413">
    <property type="entry name" value="HADHALOGNASE"/>
</dbReference>
<dbReference type="SFLD" id="SFLDG01135">
    <property type="entry name" value="C1.5.6:_HAD__Beta-PGM__Phospha"/>
    <property type="match status" value="1"/>
</dbReference>
<keyword evidence="2" id="KW-1185">Reference proteome</keyword>